<dbReference type="SMART" id="SM00678">
    <property type="entry name" value="WWE"/>
    <property type="match status" value="1"/>
</dbReference>
<dbReference type="InterPro" id="IPR004170">
    <property type="entry name" value="WWE_dom"/>
</dbReference>
<dbReference type="InterPro" id="IPR017907">
    <property type="entry name" value="Znf_RING_CS"/>
</dbReference>
<dbReference type="EC" id="2.3.2.27" evidence="12"/>
<dbReference type="GO" id="GO:0008270">
    <property type="term" value="F:zinc ion binding"/>
    <property type="evidence" value="ECO:0007669"/>
    <property type="project" value="UniProtKB-UniRule"/>
</dbReference>
<feature type="non-terminal residue" evidence="16">
    <location>
        <position position="225"/>
    </location>
</feature>
<dbReference type="PANTHER" id="PTHR13417:SF2">
    <property type="entry name" value="E3 UBIQUITIN-PROTEIN LIGASE RNF146"/>
    <property type="match status" value="1"/>
</dbReference>
<dbReference type="SUPFAM" id="SSF57850">
    <property type="entry name" value="RING/U-box"/>
    <property type="match status" value="1"/>
</dbReference>
<keyword evidence="5 12" id="KW-0808">Transferase</keyword>
<dbReference type="SMART" id="SM00184">
    <property type="entry name" value="RING"/>
    <property type="match status" value="1"/>
</dbReference>
<comment type="pathway">
    <text evidence="3 12">Protein modification; protein ubiquitination.</text>
</comment>
<keyword evidence="8 11" id="KW-0863">Zinc-finger</keyword>
<evidence type="ECO:0000256" key="9">
    <source>
        <dbReference type="ARBA" id="ARBA00022786"/>
    </source>
</evidence>
<evidence type="ECO:0000256" key="10">
    <source>
        <dbReference type="ARBA" id="ARBA00022833"/>
    </source>
</evidence>
<dbReference type="GO" id="GO:0016055">
    <property type="term" value="P:Wnt signaling pathway"/>
    <property type="evidence" value="ECO:0007669"/>
    <property type="project" value="UniProtKB-KW"/>
</dbReference>
<evidence type="ECO:0000259" key="15">
    <source>
        <dbReference type="PROSITE" id="PS50918"/>
    </source>
</evidence>
<dbReference type="GO" id="GO:0061630">
    <property type="term" value="F:ubiquitin protein ligase activity"/>
    <property type="evidence" value="ECO:0007669"/>
    <property type="project" value="UniProtKB-UniRule"/>
</dbReference>
<evidence type="ECO:0000256" key="6">
    <source>
        <dbReference type="ARBA" id="ARBA00022687"/>
    </source>
</evidence>
<protein>
    <recommendedName>
        <fullName evidence="12">E3 ubiquitin-protein ligase</fullName>
        <ecNumber evidence="12">2.3.2.27</ecNumber>
    </recommendedName>
</protein>
<comment type="catalytic activity">
    <reaction evidence="1 12">
        <text>S-ubiquitinyl-[E2 ubiquitin-conjugating enzyme]-L-cysteine + [acceptor protein]-L-lysine = [E2 ubiquitin-conjugating enzyme]-L-cysteine + N(6)-ubiquitinyl-[acceptor protein]-L-lysine.</text>
        <dbReference type="EC" id="2.3.2.27"/>
    </reaction>
</comment>
<dbReference type="GO" id="GO:0005829">
    <property type="term" value="C:cytosol"/>
    <property type="evidence" value="ECO:0007669"/>
    <property type="project" value="UniProtKB-SubCell"/>
</dbReference>
<keyword evidence="7 12" id="KW-0479">Metal-binding</keyword>
<reference evidence="16" key="1">
    <citation type="submission" date="2015-11" db="EMBL/GenBank/DDBJ databases">
        <title>De novo transcriptome assembly of four potential Pierce s Disease insect vectors from Arizona vineyards.</title>
        <authorList>
            <person name="Tassone E.E."/>
        </authorList>
    </citation>
    <scope>NUCLEOTIDE SEQUENCE</scope>
</reference>
<evidence type="ECO:0000313" key="16">
    <source>
        <dbReference type="EMBL" id="JAS80356.1"/>
    </source>
</evidence>
<dbReference type="Gene3D" id="3.30.40.10">
    <property type="entry name" value="Zinc/RING finger domain, C3HC4 (zinc finger)"/>
    <property type="match status" value="1"/>
</dbReference>
<dbReference type="FunFam" id="3.30.720.50:FF:000003">
    <property type="entry name" value="E3 ubiquitin-protein ligase RNF146"/>
    <property type="match status" value="1"/>
</dbReference>
<dbReference type="EMBL" id="GECU01027350">
    <property type="protein sequence ID" value="JAS80356.1"/>
    <property type="molecule type" value="Transcribed_RNA"/>
</dbReference>
<evidence type="ECO:0000256" key="5">
    <source>
        <dbReference type="ARBA" id="ARBA00022679"/>
    </source>
</evidence>
<keyword evidence="9 12" id="KW-0833">Ubl conjugation pathway</keyword>
<feature type="compositionally biased region" description="Low complexity" evidence="13">
    <location>
        <begin position="47"/>
        <end position="59"/>
    </location>
</feature>
<evidence type="ECO:0000256" key="8">
    <source>
        <dbReference type="ARBA" id="ARBA00022771"/>
    </source>
</evidence>
<keyword evidence="10 12" id="KW-0862">Zinc</keyword>
<feature type="region of interest" description="Disordered" evidence="13">
    <location>
        <begin position="1"/>
        <end position="69"/>
    </location>
</feature>
<evidence type="ECO:0000259" key="14">
    <source>
        <dbReference type="PROSITE" id="PS50089"/>
    </source>
</evidence>
<accession>A0A1B6I0B3</accession>
<dbReference type="Gene3D" id="3.30.720.50">
    <property type="match status" value="1"/>
</dbReference>
<evidence type="ECO:0000256" key="4">
    <source>
        <dbReference type="ARBA" id="ARBA00022490"/>
    </source>
</evidence>
<proteinExistence type="predicted"/>
<dbReference type="InterPro" id="IPR037197">
    <property type="entry name" value="WWE_dom_sf"/>
</dbReference>
<dbReference type="PROSITE" id="PS00518">
    <property type="entry name" value="ZF_RING_1"/>
    <property type="match status" value="1"/>
</dbReference>
<dbReference type="InterPro" id="IPR033509">
    <property type="entry name" value="RNF146"/>
</dbReference>
<dbReference type="PROSITE" id="PS50089">
    <property type="entry name" value="ZF_RING_2"/>
    <property type="match status" value="1"/>
</dbReference>
<dbReference type="AlphaFoldDB" id="A0A1B6I0B3"/>
<dbReference type="GO" id="GO:0051865">
    <property type="term" value="P:protein autoubiquitination"/>
    <property type="evidence" value="ECO:0007669"/>
    <property type="project" value="UniProtKB-UniRule"/>
</dbReference>
<dbReference type="GO" id="GO:0005634">
    <property type="term" value="C:nucleus"/>
    <property type="evidence" value="ECO:0007669"/>
    <property type="project" value="TreeGrafter"/>
</dbReference>
<sequence>MADGRKAGSSGGRYLYKRRAKKSKPVEIEISDSSSDSNEDNEPPISFPSTVPPSKSTTTPMPPTSENPTTTMECPVCLQPCIHPARLPCGHIFCFLCLKGIAQQCKRCAMCRQEISPDYLDRPDLLQAPDSQNEKEAETFEDGYQWFYEGRNGWWQYDERTSRDLETSYKSGTRTCELLIAGFLYTADFDEMVQSRRNEPHRRRRIKRDLATIPKKGVAGIRYAV</sequence>
<dbReference type="InterPro" id="IPR018123">
    <property type="entry name" value="WWE-dom_subgr"/>
</dbReference>
<feature type="domain" description="RING-type" evidence="14">
    <location>
        <begin position="74"/>
        <end position="112"/>
    </location>
</feature>
<dbReference type="InterPro" id="IPR013083">
    <property type="entry name" value="Znf_RING/FYVE/PHD"/>
</dbReference>
<keyword evidence="4 12" id="KW-0963">Cytoplasm</keyword>
<name>A0A1B6I0B3_9HEMI</name>
<feature type="domain" description="WWE" evidence="15">
    <location>
        <begin position="132"/>
        <end position="208"/>
    </location>
</feature>
<evidence type="ECO:0000256" key="7">
    <source>
        <dbReference type="ARBA" id="ARBA00022723"/>
    </source>
</evidence>
<evidence type="ECO:0000256" key="11">
    <source>
        <dbReference type="PROSITE-ProRule" id="PRU00175"/>
    </source>
</evidence>
<gene>
    <name evidence="16" type="ORF">g.16459</name>
</gene>
<comment type="domain">
    <text evidence="12">The WWE domain mediates non-covalent poly(ADP-ribose)-binding.</text>
</comment>
<evidence type="ECO:0000256" key="1">
    <source>
        <dbReference type="ARBA" id="ARBA00000900"/>
    </source>
</evidence>
<dbReference type="PROSITE" id="PS50918">
    <property type="entry name" value="WWE"/>
    <property type="match status" value="1"/>
</dbReference>
<dbReference type="PANTHER" id="PTHR13417">
    <property type="entry name" value="E3 UBIQUITIN-PROTEIN LIGASE RNF146"/>
    <property type="match status" value="1"/>
</dbReference>
<evidence type="ECO:0000256" key="2">
    <source>
        <dbReference type="ARBA" id="ARBA00004514"/>
    </source>
</evidence>
<comment type="function">
    <text evidence="12">E3 ubiquitin-protein ligase that specifically binds poly-ADP-ribosylated proteins and mediates their ubiquitination and subsequent degradation.</text>
</comment>
<keyword evidence="6" id="KW-0879">Wnt signaling pathway</keyword>
<dbReference type="Pfam" id="PF02825">
    <property type="entry name" value="WWE"/>
    <property type="match status" value="1"/>
</dbReference>
<organism evidence="16">
    <name type="scientific">Homalodisca liturata</name>
    <dbReference type="NCBI Taxonomy" id="320908"/>
    <lineage>
        <taxon>Eukaryota</taxon>
        <taxon>Metazoa</taxon>
        <taxon>Ecdysozoa</taxon>
        <taxon>Arthropoda</taxon>
        <taxon>Hexapoda</taxon>
        <taxon>Insecta</taxon>
        <taxon>Pterygota</taxon>
        <taxon>Neoptera</taxon>
        <taxon>Paraneoptera</taxon>
        <taxon>Hemiptera</taxon>
        <taxon>Auchenorrhyncha</taxon>
        <taxon>Membracoidea</taxon>
        <taxon>Cicadellidae</taxon>
        <taxon>Cicadellinae</taxon>
        <taxon>Proconiini</taxon>
        <taxon>Homalodisca</taxon>
    </lineage>
</organism>
<dbReference type="GO" id="GO:0072572">
    <property type="term" value="F:poly-ADP-D-ribose binding"/>
    <property type="evidence" value="ECO:0007669"/>
    <property type="project" value="UniProtKB-UniRule"/>
</dbReference>
<comment type="subcellular location">
    <subcellularLocation>
        <location evidence="2 12">Cytoplasm</location>
        <location evidence="2 12">Cytosol</location>
    </subcellularLocation>
</comment>
<dbReference type="GO" id="GO:0006511">
    <property type="term" value="P:ubiquitin-dependent protein catabolic process"/>
    <property type="evidence" value="ECO:0007669"/>
    <property type="project" value="UniProtKB-UniRule"/>
</dbReference>
<comment type="PTM">
    <text evidence="12">Ubiquitinated; autoubiquitinated.</text>
</comment>
<evidence type="ECO:0000256" key="13">
    <source>
        <dbReference type="SAM" id="MobiDB-lite"/>
    </source>
</evidence>
<dbReference type="CDD" id="cd16546">
    <property type="entry name" value="RING-HC_RNF146"/>
    <property type="match status" value="1"/>
</dbReference>
<dbReference type="InterPro" id="IPR044110">
    <property type="entry name" value="RING-HC_RNF146"/>
</dbReference>
<dbReference type="InterPro" id="IPR001841">
    <property type="entry name" value="Znf_RING"/>
</dbReference>
<evidence type="ECO:0000256" key="12">
    <source>
        <dbReference type="RuleBase" id="RU367115"/>
    </source>
</evidence>
<evidence type="ECO:0000256" key="3">
    <source>
        <dbReference type="ARBA" id="ARBA00004906"/>
    </source>
</evidence>
<dbReference type="UniPathway" id="UPA00143"/>
<dbReference type="SUPFAM" id="SSF117839">
    <property type="entry name" value="WWE domain"/>
    <property type="match status" value="1"/>
</dbReference>